<gene>
    <name evidence="1" type="ORF">ENT87_03470</name>
    <name evidence="2" type="ORF">ENU30_03180</name>
</gene>
<evidence type="ECO:0000313" key="2">
    <source>
        <dbReference type="EMBL" id="HGQ17973.1"/>
    </source>
</evidence>
<name>A0A7J3JQ80_9CREN</name>
<accession>A0A7J3JQ80</accession>
<reference evidence="2" key="1">
    <citation type="journal article" date="2020" name="mSystems">
        <title>Genome- and Community-Level Interaction Insights into Carbon Utilization and Element Cycling Functions of Hydrothermarchaeota in Hydrothermal Sediment.</title>
        <authorList>
            <person name="Zhou Z."/>
            <person name="Liu Y."/>
            <person name="Xu W."/>
            <person name="Pan J."/>
            <person name="Luo Z.H."/>
            <person name="Li M."/>
        </authorList>
    </citation>
    <scope>NUCLEOTIDE SEQUENCE [LARGE SCALE GENOMIC DNA]</scope>
    <source>
        <strain evidence="1">SpSt-618</strain>
        <strain evidence="2">SpSt-657</strain>
    </source>
</reference>
<protein>
    <submittedName>
        <fullName evidence="2">Uncharacterized protein</fullName>
    </submittedName>
</protein>
<dbReference type="AlphaFoldDB" id="A0A7J3JQ80"/>
<dbReference type="EMBL" id="DTAI01000098">
    <property type="protein sequence ID" value="HGN36592.1"/>
    <property type="molecule type" value="Genomic_DNA"/>
</dbReference>
<comment type="caution">
    <text evidence="2">The sequence shown here is derived from an EMBL/GenBank/DDBJ whole genome shotgun (WGS) entry which is preliminary data.</text>
</comment>
<proteinExistence type="predicted"/>
<evidence type="ECO:0000313" key="1">
    <source>
        <dbReference type="EMBL" id="HGN36592.1"/>
    </source>
</evidence>
<organism evidence="2">
    <name type="scientific">Ignisphaera aggregans</name>
    <dbReference type="NCBI Taxonomy" id="334771"/>
    <lineage>
        <taxon>Archaea</taxon>
        <taxon>Thermoproteota</taxon>
        <taxon>Thermoprotei</taxon>
        <taxon>Desulfurococcales</taxon>
        <taxon>Desulfurococcaceae</taxon>
        <taxon>Ignisphaera</taxon>
    </lineage>
</organism>
<dbReference type="EMBL" id="DTBZ01000072">
    <property type="protein sequence ID" value="HGQ17973.1"/>
    <property type="molecule type" value="Genomic_DNA"/>
</dbReference>
<sequence>MDIYYPFANYDYPPDELTEKDRGIFIELLALVEVVDPRTGEPVDIEEKGELVVITFYVSILVCCYRYDNNF</sequence>